<accession>A0A0F4Z3W2</accession>
<feature type="domain" description="Zn(2)-C6 fungal-type" evidence="8">
    <location>
        <begin position="19"/>
        <end position="50"/>
    </location>
</feature>
<keyword evidence="1" id="KW-0479">Metal-binding</keyword>
<dbReference type="EMBL" id="LASV01000057">
    <property type="protein sequence ID" value="KKA24583.1"/>
    <property type="molecule type" value="Genomic_DNA"/>
</dbReference>
<keyword evidence="6" id="KW-0539">Nucleus</keyword>
<dbReference type="Proteomes" id="UP000053958">
    <property type="component" value="Unassembled WGS sequence"/>
</dbReference>
<dbReference type="GeneID" id="25313722"/>
<dbReference type="SMART" id="SM00066">
    <property type="entry name" value="GAL4"/>
    <property type="match status" value="1"/>
</dbReference>
<evidence type="ECO:0000256" key="2">
    <source>
        <dbReference type="ARBA" id="ARBA00022833"/>
    </source>
</evidence>
<evidence type="ECO:0000256" key="1">
    <source>
        <dbReference type="ARBA" id="ARBA00022723"/>
    </source>
</evidence>
<protein>
    <submittedName>
        <fullName evidence="9">Transcriptional control protein</fullName>
    </submittedName>
</protein>
<dbReference type="PROSITE" id="PS50048">
    <property type="entry name" value="ZN2_CY6_FUNGAL_2"/>
    <property type="match status" value="1"/>
</dbReference>
<dbReference type="PANTHER" id="PTHR31944">
    <property type="entry name" value="HEME-RESPONSIVE ZINC FINGER TRANSCRIPTION FACTOR HAP1"/>
    <property type="match status" value="1"/>
</dbReference>
<keyword evidence="2" id="KW-0862">Zinc</keyword>
<dbReference type="CDD" id="cd00067">
    <property type="entry name" value="GAL4"/>
    <property type="match status" value="1"/>
</dbReference>
<evidence type="ECO:0000256" key="3">
    <source>
        <dbReference type="ARBA" id="ARBA00023015"/>
    </source>
</evidence>
<evidence type="ECO:0000313" key="10">
    <source>
        <dbReference type="Proteomes" id="UP000053958"/>
    </source>
</evidence>
<dbReference type="AlphaFoldDB" id="A0A0F4Z3W2"/>
<feature type="region of interest" description="Disordered" evidence="7">
    <location>
        <begin position="59"/>
        <end position="86"/>
    </location>
</feature>
<dbReference type="GO" id="GO:0008270">
    <property type="term" value="F:zinc ion binding"/>
    <property type="evidence" value="ECO:0007669"/>
    <property type="project" value="InterPro"/>
</dbReference>
<evidence type="ECO:0000256" key="4">
    <source>
        <dbReference type="ARBA" id="ARBA00023125"/>
    </source>
</evidence>
<dbReference type="STRING" id="1408163.A0A0F4Z3W2"/>
<organism evidence="9 10">
    <name type="scientific">Rasamsonia emersonii (strain ATCC 16479 / CBS 393.64 / IMI 116815)</name>
    <dbReference type="NCBI Taxonomy" id="1408163"/>
    <lineage>
        <taxon>Eukaryota</taxon>
        <taxon>Fungi</taxon>
        <taxon>Dikarya</taxon>
        <taxon>Ascomycota</taxon>
        <taxon>Pezizomycotina</taxon>
        <taxon>Eurotiomycetes</taxon>
        <taxon>Eurotiomycetidae</taxon>
        <taxon>Eurotiales</taxon>
        <taxon>Trichocomaceae</taxon>
        <taxon>Rasamsonia</taxon>
    </lineage>
</organism>
<gene>
    <name evidence="9" type="ORF">T310_1371</name>
</gene>
<keyword evidence="4" id="KW-0238">DNA-binding</keyword>
<evidence type="ECO:0000256" key="7">
    <source>
        <dbReference type="SAM" id="MobiDB-lite"/>
    </source>
</evidence>
<dbReference type="InterPro" id="IPR051430">
    <property type="entry name" value="Fungal_TF_Env_Response"/>
</dbReference>
<dbReference type="InterPro" id="IPR001138">
    <property type="entry name" value="Zn2Cys6_DnaBD"/>
</dbReference>
<dbReference type="GO" id="GO:0000978">
    <property type="term" value="F:RNA polymerase II cis-regulatory region sequence-specific DNA binding"/>
    <property type="evidence" value="ECO:0007669"/>
    <property type="project" value="TreeGrafter"/>
</dbReference>
<keyword evidence="5" id="KW-0804">Transcription</keyword>
<reference evidence="9 10" key="1">
    <citation type="submission" date="2015-04" db="EMBL/GenBank/DDBJ databases">
        <authorList>
            <person name="Heijne W.H."/>
            <person name="Fedorova N.D."/>
            <person name="Nierman W.C."/>
            <person name="Vollebregt A.W."/>
            <person name="Zhao Z."/>
            <person name="Wu L."/>
            <person name="Kumar M."/>
            <person name="Stam H."/>
            <person name="van den Berg M.A."/>
            <person name="Pel H.J."/>
        </authorList>
    </citation>
    <scope>NUCLEOTIDE SEQUENCE [LARGE SCALE GENOMIC DNA]</scope>
    <source>
        <strain evidence="9 10">CBS 393.64</strain>
    </source>
</reference>
<evidence type="ECO:0000313" key="9">
    <source>
        <dbReference type="EMBL" id="KKA24583.1"/>
    </source>
</evidence>
<dbReference type="SUPFAM" id="SSF57701">
    <property type="entry name" value="Zn2/Cys6 DNA-binding domain"/>
    <property type="match status" value="1"/>
</dbReference>
<keyword evidence="10" id="KW-1185">Reference proteome</keyword>
<comment type="caution">
    <text evidence="9">The sequence shown here is derived from an EMBL/GenBank/DDBJ whole genome shotgun (WGS) entry which is preliminary data.</text>
</comment>
<dbReference type="RefSeq" id="XP_013331195.1">
    <property type="nucleotide sequence ID" value="XM_013475741.1"/>
</dbReference>
<dbReference type="Gene3D" id="4.10.240.10">
    <property type="entry name" value="Zn(2)-C6 fungal-type DNA-binding domain"/>
    <property type="match status" value="1"/>
</dbReference>
<proteinExistence type="predicted"/>
<keyword evidence="3" id="KW-0805">Transcription regulation</keyword>
<sequence>MNPDLHPVVLRRRPRPLLSCTECQRRKLRCDRCLPCDQCKKGLHTDQCVYQENVRKRSAGEAGLSDPSQEDMPATTPINANTDTQANLANSTNSTTAVTPDSSESHPQKRNYQMLLMSEFDEALDFMQEAFTQPSMSPVLNECKLYCRQFHKQLKIADEQSRREEKPPPAAILAVLPSRGRCAQFVNLYFEYFENTYRILHVPLFMRDYNLFWDAENDRATRFYSFIPQLAAVVAIMASLDWDGDETMGERPLGGRLSTMIEDWLRGRTVQRLGHSRGSVSVRGDAELPCDPSELPGVSIFEDEQRRRLWMTVMEMDLQASIICGRMPSAYEANFTCWSPGNFRDEDLCEEMAEYPAPRPLDEWTDSLVQAILGRPLSLRLKAMRVMAGITGSSRLSSALEIAEQLERFIDALPDVLRIQRSRKHGFSRVFRLVLCDLHLRRPLICLWQKLASMSFILQNLGIIWTDVKNALRFSIDGVGAGPDVRCNDAGAAGMPQTWAGDSINSQNVTVYKDFEAKEDI</sequence>
<evidence type="ECO:0000259" key="8">
    <source>
        <dbReference type="PROSITE" id="PS50048"/>
    </source>
</evidence>
<evidence type="ECO:0000256" key="5">
    <source>
        <dbReference type="ARBA" id="ARBA00023163"/>
    </source>
</evidence>
<name>A0A0F4Z3W2_RASE3</name>
<evidence type="ECO:0000256" key="6">
    <source>
        <dbReference type="ARBA" id="ARBA00023242"/>
    </source>
</evidence>
<dbReference type="OrthoDB" id="5414787at2759"/>
<feature type="compositionally biased region" description="Polar residues" evidence="7">
    <location>
        <begin position="76"/>
        <end position="86"/>
    </location>
</feature>
<dbReference type="GO" id="GO:0001228">
    <property type="term" value="F:DNA-binding transcription activator activity, RNA polymerase II-specific"/>
    <property type="evidence" value="ECO:0007669"/>
    <property type="project" value="TreeGrafter"/>
</dbReference>
<dbReference type="PANTHER" id="PTHR31944:SF131">
    <property type="entry name" value="HEME-RESPONSIVE ZINC FINGER TRANSCRIPTION FACTOR HAP1"/>
    <property type="match status" value="1"/>
</dbReference>
<dbReference type="CDD" id="cd12148">
    <property type="entry name" value="fungal_TF_MHR"/>
    <property type="match status" value="1"/>
</dbReference>
<dbReference type="InterPro" id="IPR036864">
    <property type="entry name" value="Zn2-C6_fun-type_DNA-bd_sf"/>
</dbReference>
<dbReference type="GO" id="GO:0005634">
    <property type="term" value="C:nucleus"/>
    <property type="evidence" value="ECO:0007669"/>
    <property type="project" value="TreeGrafter"/>
</dbReference>